<name>A0A834T8K8_9FABA</name>
<keyword evidence="3" id="KW-1185">Reference proteome</keyword>
<evidence type="ECO:0000313" key="3">
    <source>
        <dbReference type="Proteomes" id="UP000634136"/>
    </source>
</evidence>
<evidence type="ECO:0000313" key="2">
    <source>
        <dbReference type="EMBL" id="KAF7817479.1"/>
    </source>
</evidence>
<accession>A0A834T8K8</accession>
<organism evidence="2 3">
    <name type="scientific">Senna tora</name>
    <dbReference type="NCBI Taxonomy" id="362788"/>
    <lineage>
        <taxon>Eukaryota</taxon>
        <taxon>Viridiplantae</taxon>
        <taxon>Streptophyta</taxon>
        <taxon>Embryophyta</taxon>
        <taxon>Tracheophyta</taxon>
        <taxon>Spermatophyta</taxon>
        <taxon>Magnoliopsida</taxon>
        <taxon>eudicotyledons</taxon>
        <taxon>Gunneridae</taxon>
        <taxon>Pentapetalae</taxon>
        <taxon>rosids</taxon>
        <taxon>fabids</taxon>
        <taxon>Fabales</taxon>
        <taxon>Fabaceae</taxon>
        <taxon>Caesalpinioideae</taxon>
        <taxon>Cassia clade</taxon>
        <taxon>Senna</taxon>
    </lineage>
</organism>
<sequence>MDETLQDAQAPNLSPQALHSQLQSKEPISLRAAQVPCPSLPQPPFPNLPPLPSLTSPRNLNRRTPKTTNLSLGSLSAASASSVPNQLLERFHPVQLLLTLSLMELLEMLLEVEISFTLPAANPTDVRLGRRNHSFTLQNTCRQRRRSAVPPVSMPWRPDMAAREELRRSRLWLAIGVKANLEEGIWVRMQAILCS</sequence>
<proteinExistence type="predicted"/>
<evidence type="ECO:0000256" key="1">
    <source>
        <dbReference type="SAM" id="MobiDB-lite"/>
    </source>
</evidence>
<feature type="compositionally biased region" description="Polar residues" evidence="1">
    <location>
        <begin position="1"/>
        <end position="26"/>
    </location>
</feature>
<dbReference type="AlphaFoldDB" id="A0A834T8K8"/>
<gene>
    <name evidence="2" type="ORF">G2W53_031448</name>
</gene>
<protein>
    <submittedName>
        <fullName evidence="2">Uncharacterized protein</fullName>
    </submittedName>
</protein>
<dbReference type="Proteomes" id="UP000634136">
    <property type="component" value="Unassembled WGS sequence"/>
</dbReference>
<dbReference type="EMBL" id="JAAIUW010000009">
    <property type="protein sequence ID" value="KAF7817479.1"/>
    <property type="molecule type" value="Genomic_DNA"/>
</dbReference>
<reference evidence="2" key="1">
    <citation type="submission" date="2020-09" db="EMBL/GenBank/DDBJ databases">
        <title>Genome-Enabled Discovery of Anthraquinone Biosynthesis in Senna tora.</title>
        <authorList>
            <person name="Kang S.-H."/>
            <person name="Pandey R.P."/>
            <person name="Lee C.-M."/>
            <person name="Sim J.-S."/>
            <person name="Jeong J.-T."/>
            <person name="Choi B.-S."/>
            <person name="Jung M."/>
            <person name="Ginzburg D."/>
            <person name="Zhao K."/>
            <person name="Won S.Y."/>
            <person name="Oh T.-J."/>
            <person name="Yu Y."/>
            <person name="Kim N.-H."/>
            <person name="Lee O.R."/>
            <person name="Lee T.-H."/>
            <person name="Bashyal P."/>
            <person name="Kim T.-S."/>
            <person name="Lee W.-H."/>
            <person name="Kawkins C."/>
            <person name="Kim C.-K."/>
            <person name="Kim J.S."/>
            <person name="Ahn B.O."/>
            <person name="Rhee S.Y."/>
            <person name="Sohng J.K."/>
        </authorList>
    </citation>
    <scope>NUCLEOTIDE SEQUENCE</scope>
    <source>
        <tissue evidence="2">Leaf</tissue>
    </source>
</reference>
<comment type="caution">
    <text evidence="2">The sequence shown here is derived from an EMBL/GenBank/DDBJ whole genome shotgun (WGS) entry which is preliminary data.</text>
</comment>
<feature type="compositionally biased region" description="Pro residues" evidence="1">
    <location>
        <begin position="38"/>
        <end position="52"/>
    </location>
</feature>
<feature type="region of interest" description="Disordered" evidence="1">
    <location>
        <begin position="1"/>
        <end position="75"/>
    </location>
</feature>